<keyword evidence="3 4" id="KW-0560">Oxidoreductase</keyword>
<dbReference type="PANTHER" id="PTHR11592:SF78">
    <property type="entry name" value="GLUTATHIONE PEROXIDASE"/>
    <property type="match status" value="1"/>
</dbReference>
<evidence type="ECO:0000256" key="4">
    <source>
        <dbReference type="RuleBase" id="RU000499"/>
    </source>
</evidence>
<dbReference type="InterPro" id="IPR036249">
    <property type="entry name" value="Thioredoxin-like_sf"/>
</dbReference>
<evidence type="ECO:0000313" key="6">
    <source>
        <dbReference type="EMBL" id="OSX78666.1"/>
    </source>
</evidence>
<dbReference type="Proteomes" id="UP000218209">
    <property type="component" value="Unassembled WGS sequence"/>
</dbReference>
<keyword evidence="7" id="KW-1185">Reference proteome</keyword>
<evidence type="ECO:0000256" key="3">
    <source>
        <dbReference type="ARBA" id="ARBA00023002"/>
    </source>
</evidence>
<dbReference type="Gene3D" id="3.40.30.10">
    <property type="entry name" value="Glutaredoxin"/>
    <property type="match status" value="1"/>
</dbReference>
<dbReference type="GO" id="GO:0034599">
    <property type="term" value="P:cellular response to oxidative stress"/>
    <property type="evidence" value="ECO:0007669"/>
    <property type="project" value="TreeGrafter"/>
</dbReference>
<dbReference type="InterPro" id="IPR006311">
    <property type="entry name" value="TAT_signal"/>
</dbReference>
<name>A0A1X6PD54_PORUM</name>
<dbReference type="SUPFAM" id="SSF52833">
    <property type="entry name" value="Thioredoxin-like"/>
    <property type="match status" value="1"/>
</dbReference>
<evidence type="ECO:0000256" key="2">
    <source>
        <dbReference type="ARBA" id="ARBA00022559"/>
    </source>
</evidence>
<reference evidence="6 7" key="1">
    <citation type="submission" date="2017-03" db="EMBL/GenBank/DDBJ databases">
        <title>WGS assembly of Porphyra umbilicalis.</title>
        <authorList>
            <person name="Brawley S.H."/>
            <person name="Blouin N.A."/>
            <person name="Ficko-Blean E."/>
            <person name="Wheeler G.L."/>
            <person name="Lohr M."/>
            <person name="Goodson H.V."/>
            <person name="Jenkins J.W."/>
            <person name="Blaby-Haas C.E."/>
            <person name="Helliwell K.E."/>
            <person name="Chan C."/>
            <person name="Marriage T."/>
            <person name="Bhattacharya D."/>
            <person name="Klein A.S."/>
            <person name="Badis Y."/>
            <person name="Brodie J."/>
            <person name="Cao Y."/>
            <person name="Collen J."/>
            <person name="Dittami S.M."/>
            <person name="Gachon C.M."/>
            <person name="Green B.R."/>
            <person name="Karpowicz S."/>
            <person name="Kim J.W."/>
            <person name="Kudahl U."/>
            <person name="Lin S."/>
            <person name="Michel G."/>
            <person name="Mittag M."/>
            <person name="Olson B.J."/>
            <person name="Pangilinan J."/>
            <person name="Peng Y."/>
            <person name="Qiu H."/>
            <person name="Shu S."/>
            <person name="Singer J.T."/>
            <person name="Smith A.G."/>
            <person name="Sprecher B.N."/>
            <person name="Wagner V."/>
            <person name="Wang W."/>
            <person name="Wang Z.-Y."/>
            <person name="Yan J."/>
            <person name="Yarish C."/>
            <person name="Zoeuner-Riek S."/>
            <person name="Zhuang Y."/>
            <person name="Zou Y."/>
            <person name="Lindquist E.A."/>
            <person name="Grimwood J."/>
            <person name="Barry K."/>
            <person name="Rokhsar D.S."/>
            <person name="Schmutz J."/>
            <person name="Stiller J.W."/>
            <person name="Grossman A.R."/>
            <person name="Prochnik S.E."/>
        </authorList>
    </citation>
    <scope>NUCLEOTIDE SEQUENCE [LARGE SCALE GENOMIC DNA]</scope>
    <source>
        <strain evidence="6">4086291</strain>
    </source>
</reference>
<evidence type="ECO:0000256" key="1">
    <source>
        <dbReference type="ARBA" id="ARBA00006926"/>
    </source>
</evidence>
<keyword evidence="5" id="KW-0732">Signal</keyword>
<dbReference type="GO" id="GO:0004601">
    <property type="term" value="F:peroxidase activity"/>
    <property type="evidence" value="ECO:0007669"/>
    <property type="project" value="UniProtKB-KW"/>
</dbReference>
<protein>
    <recommendedName>
        <fullName evidence="4">Glutathione peroxidase</fullName>
    </recommendedName>
</protein>
<dbReference type="PROSITE" id="PS51318">
    <property type="entry name" value="TAT"/>
    <property type="match status" value="1"/>
</dbReference>
<gene>
    <name evidence="6" type="ORF">BU14_0103s0009</name>
</gene>
<dbReference type="PROSITE" id="PS51355">
    <property type="entry name" value="GLUTATHIONE_PEROXID_3"/>
    <property type="match status" value="1"/>
</dbReference>
<dbReference type="InterPro" id="IPR000889">
    <property type="entry name" value="Glutathione_peroxidase"/>
</dbReference>
<evidence type="ECO:0000313" key="7">
    <source>
        <dbReference type="Proteomes" id="UP000218209"/>
    </source>
</evidence>
<dbReference type="EMBL" id="KV918807">
    <property type="protein sequence ID" value="OSX78666.1"/>
    <property type="molecule type" value="Genomic_DNA"/>
</dbReference>
<dbReference type="OrthoDB" id="446890at2759"/>
<dbReference type="PRINTS" id="PR01011">
    <property type="entry name" value="GLUTPROXDASE"/>
</dbReference>
<dbReference type="Pfam" id="PF00255">
    <property type="entry name" value="GSHPx"/>
    <property type="match status" value="1"/>
</dbReference>
<dbReference type="SMR" id="A0A1X6PD54"/>
<comment type="similarity">
    <text evidence="1 4">Belongs to the glutathione peroxidase family.</text>
</comment>
<dbReference type="CDD" id="cd00340">
    <property type="entry name" value="GSH_Peroxidase"/>
    <property type="match status" value="1"/>
</dbReference>
<feature type="signal peptide" evidence="5">
    <location>
        <begin position="1"/>
        <end position="17"/>
    </location>
</feature>
<proteinExistence type="inferred from homology"/>
<feature type="chain" id="PRO_5012575343" description="Glutathione peroxidase" evidence="5">
    <location>
        <begin position="18"/>
        <end position="273"/>
    </location>
</feature>
<keyword evidence="2 4" id="KW-0575">Peroxidase</keyword>
<accession>A0A1X6PD54</accession>
<dbReference type="PANTHER" id="PTHR11592">
    <property type="entry name" value="GLUTATHIONE PEROXIDASE"/>
    <property type="match status" value="1"/>
</dbReference>
<evidence type="ECO:0000256" key="5">
    <source>
        <dbReference type="SAM" id="SignalP"/>
    </source>
</evidence>
<dbReference type="AlphaFoldDB" id="A0A1X6PD54"/>
<organism evidence="6 7">
    <name type="scientific">Porphyra umbilicalis</name>
    <name type="common">Purple laver</name>
    <name type="synonym">Red alga</name>
    <dbReference type="NCBI Taxonomy" id="2786"/>
    <lineage>
        <taxon>Eukaryota</taxon>
        <taxon>Rhodophyta</taxon>
        <taxon>Bangiophyceae</taxon>
        <taxon>Bangiales</taxon>
        <taxon>Bangiaceae</taxon>
        <taxon>Porphyra</taxon>
    </lineage>
</organism>
<sequence length="273" mass="28752">MGAFVAAPLGLLACSSGGLGPGPVRLSRRRQTGATVPPRTGRVAAARPAVLPSMVASGPDGDFSRRAFVAAAAASAAAAALSDLPVTATAATAAAPSTFFDLTATRGGEPTPLRDLFDDKVTLVVNVATYCALTPQYEGLVALHRTFAAGGEGKAGFDIAAFPCNQFGGQEPGTYQEICKFAQEKFGATFTLFDPINVNGPQTHPVYQWLKANNPEDSKRIEWNFAKFLVDRHGNVVRRYKPGVLPEMIAGDISALVADRPLPKKKRPQLGVE</sequence>